<reference evidence="7 8" key="1">
    <citation type="submission" date="2022-01" db="EMBL/GenBank/DDBJ databases">
        <title>Novel bile acid biosynthetic pathways are enriched in the microbiome of centenarians.</title>
        <authorList>
            <person name="Sato Y."/>
            <person name="Atarashi K."/>
            <person name="Plichta R.D."/>
            <person name="Arai Y."/>
            <person name="Sasajima S."/>
            <person name="Kearney M.S."/>
            <person name="Suda W."/>
            <person name="Takeshita K."/>
            <person name="Sasaki T."/>
            <person name="Okamoto S."/>
            <person name="Skelly N.A."/>
            <person name="Okamura Y."/>
            <person name="Vlamakis H."/>
            <person name="Li Y."/>
            <person name="Tanoue T."/>
            <person name="Takei H."/>
            <person name="Nittono H."/>
            <person name="Narushima S."/>
            <person name="Irie J."/>
            <person name="Itoh H."/>
            <person name="Moriya K."/>
            <person name="Sugiura Y."/>
            <person name="Suematsu M."/>
            <person name="Moritoki N."/>
            <person name="Shibata S."/>
            <person name="Littman R.D."/>
            <person name="Fischbach A.M."/>
            <person name="Uwamino Y."/>
            <person name="Inoue T."/>
            <person name="Honda A."/>
            <person name="Hattori M."/>
            <person name="Murai T."/>
            <person name="Xavier J.R."/>
            <person name="Hirose N."/>
            <person name="Honda K."/>
        </authorList>
    </citation>
    <scope>NUCLEOTIDE SEQUENCE [LARGE SCALE GENOMIC DNA]</scope>
    <source>
        <strain evidence="7 8">CE91-St30</strain>
    </source>
</reference>
<dbReference type="PANTHER" id="PTHR43400">
    <property type="entry name" value="FUMARATE REDUCTASE"/>
    <property type="match status" value="1"/>
</dbReference>
<evidence type="ECO:0000256" key="1">
    <source>
        <dbReference type="ARBA" id="ARBA00001974"/>
    </source>
</evidence>
<evidence type="ECO:0000256" key="3">
    <source>
        <dbReference type="ARBA" id="ARBA00022827"/>
    </source>
</evidence>
<dbReference type="InterPro" id="IPR006311">
    <property type="entry name" value="TAT_signal"/>
</dbReference>
<evidence type="ECO:0000256" key="5">
    <source>
        <dbReference type="SAM" id="SignalP"/>
    </source>
</evidence>
<protein>
    <recommendedName>
        <fullName evidence="6">FAD-dependent oxidoreductase 2 FAD-binding domain-containing protein</fullName>
    </recommendedName>
</protein>
<organism evidence="7 8">
    <name type="scientific">Raoultibacter timonensis</name>
    <dbReference type="NCBI Taxonomy" id="1907662"/>
    <lineage>
        <taxon>Bacteria</taxon>
        <taxon>Bacillati</taxon>
        <taxon>Actinomycetota</taxon>
        <taxon>Coriobacteriia</taxon>
        <taxon>Eggerthellales</taxon>
        <taxon>Eggerthellaceae</taxon>
        <taxon>Raoultibacter</taxon>
    </lineage>
</organism>
<dbReference type="Proteomes" id="UP001320544">
    <property type="component" value="Chromosome"/>
</dbReference>
<keyword evidence="4" id="KW-0560">Oxidoreductase</keyword>
<dbReference type="InterPro" id="IPR036188">
    <property type="entry name" value="FAD/NAD-bd_sf"/>
</dbReference>
<dbReference type="Gene3D" id="3.50.50.60">
    <property type="entry name" value="FAD/NAD(P)-binding domain"/>
    <property type="match status" value="2"/>
</dbReference>
<dbReference type="InterPro" id="IPR027477">
    <property type="entry name" value="Succ_DH/fumarate_Rdtase_cat_sf"/>
</dbReference>
<feature type="signal peptide" evidence="5">
    <location>
        <begin position="1"/>
        <end position="36"/>
    </location>
</feature>
<comment type="cofactor">
    <cofactor evidence="1">
        <name>FAD</name>
        <dbReference type="ChEBI" id="CHEBI:57692"/>
    </cofactor>
</comment>
<evidence type="ECO:0000313" key="7">
    <source>
        <dbReference type="EMBL" id="BDE95066.1"/>
    </source>
</evidence>
<feature type="domain" description="FAD-dependent oxidoreductase 2 FAD-binding" evidence="6">
    <location>
        <begin position="85"/>
        <end position="602"/>
    </location>
</feature>
<keyword evidence="2" id="KW-0285">Flavoprotein</keyword>
<dbReference type="InterPro" id="IPR003953">
    <property type="entry name" value="FAD-dep_OxRdtase_2_FAD-bd"/>
</dbReference>
<dbReference type="PANTHER" id="PTHR43400:SF7">
    <property type="entry name" value="FAD-DEPENDENT OXIDOREDUCTASE 2 FAD BINDING DOMAIN-CONTAINING PROTEIN"/>
    <property type="match status" value="1"/>
</dbReference>
<dbReference type="PROSITE" id="PS51318">
    <property type="entry name" value="TAT"/>
    <property type="match status" value="1"/>
</dbReference>
<dbReference type="EMBL" id="AP025564">
    <property type="protein sequence ID" value="BDE95066.1"/>
    <property type="molecule type" value="Genomic_DNA"/>
</dbReference>
<name>A0ABN6MFJ6_9ACTN</name>
<dbReference type="Pfam" id="PF00890">
    <property type="entry name" value="FAD_binding_2"/>
    <property type="match status" value="1"/>
</dbReference>
<dbReference type="RefSeq" id="WP_102379272.1">
    <property type="nucleotide sequence ID" value="NZ_AP025564.1"/>
</dbReference>
<dbReference type="SUPFAM" id="SSF56425">
    <property type="entry name" value="Succinate dehydrogenase/fumarate reductase flavoprotein, catalytic domain"/>
    <property type="match status" value="1"/>
</dbReference>
<keyword evidence="5" id="KW-0732">Signal</keyword>
<feature type="chain" id="PRO_5046300416" description="FAD-dependent oxidoreductase 2 FAD-binding domain-containing protein" evidence="5">
    <location>
        <begin position="37"/>
        <end position="630"/>
    </location>
</feature>
<accession>A0ABN6MFJ6</accession>
<keyword evidence="8" id="KW-1185">Reference proteome</keyword>
<gene>
    <name evidence="7" type="ORF">CE91St30_03990</name>
</gene>
<dbReference type="PROSITE" id="PS51257">
    <property type="entry name" value="PROKAR_LIPOPROTEIN"/>
    <property type="match status" value="1"/>
</dbReference>
<evidence type="ECO:0000256" key="4">
    <source>
        <dbReference type="ARBA" id="ARBA00023002"/>
    </source>
</evidence>
<evidence type="ECO:0000256" key="2">
    <source>
        <dbReference type="ARBA" id="ARBA00022630"/>
    </source>
</evidence>
<keyword evidence="3" id="KW-0274">FAD</keyword>
<evidence type="ECO:0000313" key="8">
    <source>
        <dbReference type="Proteomes" id="UP001320544"/>
    </source>
</evidence>
<dbReference type="InterPro" id="IPR050315">
    <property type="entry name" value="FAD-oxidoreductase_2"/>
</dbReference>
<sequence length="630" mass="67289">MGIEEKTTINRRAFLTGAAATGALAAASAMFGCAPAAQPSEADAAGTGAAPSIGTVDGYSSVIDWLGSKPEISDDEIVETVDTEVLVLGGGNAGIQCALAAAEGGAKVDVVEKTSEENRKVKGEDIGHCNSKFLIDQGYGPFDVGEIVEEFCIRCGGRVRPEIVRKYVANSGEAVDHMMDLVQWPDDRIKLAVTTIDPDISPCDPSQVICQVPGIALEGFTDWPMKRGGYRSWPGTAMFMGTIRHDVDKENGNGVGAFSRLDEVQQFSILRGQELGATWHFEESATVLVQDENGKVTGAITKGPDGYVKYNASKAVVLATGDYCQNADMLWGLQDELVEWAMRAGKTKEDLVGMSPNMGEGIKMACWAGGYMEASPRATNQNGSGANGPWGVCPMLWINSKGDRFMNEASVQQNFPEILRQPKGLIAAITDSNWAESVKNGAPDHGSPNFGRPEYFTELQEDMAKVELENPEGTECRTMCIAERTHKIVYGSKTLEGLLGILGYEGEALKNALATIDHYNELCHAGVDSDFGKDSECMIPIKNGPFYASTAENQRWLGVGLGTMGGLETDDAMNVVDRDGNPIEGLYAIGRCLGGTFGFSNPNPWAGKNIGSAVTLGRVCGKLLTGQEIS</sequence>
<dbReference type="Gene3D" id="3.90.700.10">
    <property type="entry name" value="Succinate dehydrogenase/fumarate reductase flavoprotein, catalytic domain"/>
    <property type="match status" value="1"/>
</dbReference>
<proteinExistence type="predicted"/>
<evidence type="ECO:0000259" key="6">
    <source>
        <dbReference type="Pfam" id="PF00890"/>
    </source>
</evidence>
<dbReference type="SUPFAM" id="SSF51905">
    <property type="entry name" value="FAD/NAD(P)-binding domain"/>
    <property type="match status" value="1"/>
</dbReference>